<dbReference type="Gene3D" id="3.40.50.300">
    <property type="entry name" value="P-loop containing nucleotide triphosphate hydrolases"/>
    <property type="match status" value="1"/>
</dbReference>
<feature type="non-terminal residue" evidence="1">
    <location>
        <position position="1"/>
    </location>
</feature>
<organism evidence="1 2">
    <name type="scientific">Tetrabaena socialis</name>
    <dbReference type="NCBI Taxonomy" id="47790"/>
    <lineage>
        <taxon>Eukaryota</taxon>
        <taxon>Viridiplantae</taxon>
        <taxon>Chlorophyta</taxon>
        <taxon>core chlorophytes</taxon>
        <taxon>Chlorophyceae</taxon>
        <taxon>CS clade</taxon>
        <taxon>Chlamydomonadales</taxon>
        <taxon>Tetrabaenaceae</taxon>
        <taxon>Tetrabaena</taxon>
    </lineage>
</organism>
<protein>
    <submittedName>
        <fullName evidence="1">Uncharacterized protein</fullName>
    </submittedName>
</protein>
<keyword evidence="2" id="KW-1185">Reference proteome</keyword>
<dbReference type="InterPro" id="IPR027417">
    <property type="entry name" value="P-loop_NTPase"/>
</dbReference>
<dbReference type="OrthoDB" id="1469196at2759"/>
<comment type="caution">
    <text evidence="1">The sequence shown here is derived from an EMBL/GenBank/DDBJ whole genome shotgun (WGS) entry which is preliminary data.</text>
</comment>
<evidence type="ECO:0000313" key="1">
    <source>
        <dbReference type="EMBL" id="PNH07515.1"/>
    </source>
</evidence>
<gene>
    <name evidence="1" type="ORF">TSOC_006026</name>
</gene>
<dbReference type="Proteomes" id="UP000236333">
    <property type="component" value="Unassembled WGS sequence"/>
</dbReference>
<name>A0A2J8A4T2_9CHLO</name>
<evidence type="ECO:0000313" key="2">
    <source>
        <dbReference type="Proteomes" id="UP000236333"/>
    </source>
</evidence>
<proteinExistence type="predicted"/>
<sequence>GLDPEVPGPLAGFLHGGGASVRQCFASGDLGEYGFPKFAALVEYLQGYSGRERFHGVIFVRTKHAVFYLAGLMRRTQQLAGIEVTELVGQTGGPSAGDGGAGMTGAAQQQALRLFK</sequence>
<accession>A0A2J8A4T2</accession>
<feature type="non-terminal residue" evidence="1">
    <location>
        <position position="116"/>
    </location>
</feature>
<reference evidence="1 2" key="1">
    <citation type="journal article" date="2017" name="Mol. Biol. Evol.">
        <title>The 4-celled Tetrabaena socialis nuclear genome reveals the essential components for genetic control of cell number at the origin of multicellularity in the volvocine lineage.</title>
        <authorList>
            <person name="Featherston J."/>
            <person name="Arakaki Y."/>
            <person name="Hanschen E.R."/>
            <person name="Ferris P.J."/>
            <person name="Michod R.E."/>
            <person name="Olson B.J.S.C."/>
            <person name="Nozaki H."/>
            <person name="Durand P.M."/>
        </authorList>
    </citation>
    <scope>NUCLEOTIDE SEQUENCE [LARGE SCALE GENOMIC DNA]</scope>
    <source>
        <strain evidence="1 2">NIES-571</strain>
    </source>
</reference>
<dbReference type="EMBL" id="PGGS01000176">
    <property type="protein sequence ID" value="PNH07515.1"/>
    <property type="molecule type" value="Genomic_DNA"/>
</dbReference>
<dbReference type="AlphaFoldDB" id="A0A2J8A4T2"/>